<gene>
    <name evidence="1" type="ORF">BDN72DRAFT_896808</name>
</gene>
<keyword evidence="2" id="KW-1185">Reference proteome</keyword>
<dbReference type="Proteomes" id="UP000308600">
    <property type="component" value="Unassembled WGS sequence"/>
</dbReference>
<dbReference type="EMBL" id="ML208320">
    <property type="protein sequence ID" value="TFK70006.1"/>
    <property type="molecule type" value="Genomic_DNA"/>
</dbReference>
<sequence length="403" mass="46738">MPSTYDDTTVDISSKLLGLWTTPVELDIQHLRKYFETPLEQDWKIPLSHSQWQKLLFKRDGFPLENCFDEDLQSLFRPSEDEMADRIWYMFRDAIMNGPLDPTGTEESLHQFWDTNIRTILVRCLSADSIRNSRNQGTTEDAQEAFLPRLGILLRCVCVFRGEDKRQSFTGMHPQLELKQKTRWVYDPAPYILVLYPGFVTIAAIHRQEDQTLGVWDIAKADLSPRRERIRSLSRMIKLCGILRSLHQVIGDGKDADMSFETCEGDKRIEFGRSYVHKVYGLGGHDEDHTKERITHLQAVYTFLALKHVPNVDRLRKAEILHPRRGSYVDLEPRGINPNSMSLLDVRNAVVCVLEALQVMHADPAIFHRDIRWPNIMQSREDASKWFLTGKILPLSRPKQQNV</sequence>
<reference evidence="1 2" key="1">
    <citation type="journal article" date="2019" name="Nat. Ecol. Evol.">
        <title>Megaphylogeny resolves global patterns of mushroom evolution.</title>
        <authorList>
            <person name="Varga T."/>
            <person name="Krizsan K."/>
            <person name="Foldi C."/>
            <person name="Dima B."/>
            <person name="Sanchez-Garcia M."/>
            <person name="Sanchez-Ramirez S."/>
            <person name="Szollosi G.J."/>
            <person name="Szarkandi J.G."/>
            <person name="Papp V."/>
            <person name="Albert L."/>
            <person name="Andreopoulos W."/>
            <person name="Angelini C."/>
            <person name="Antonin V."/>
            <person name="Barry K.W."/>
            <person name="Bougher N.L."/>
            <person name="Buchanan P."/>
            <person name="Buyck B."/>
            <person name="Bense V."/>
            <person name="Catcheside P."/>
            <person name="Chovatia M."/>
            <person name="Cooper J."/>
            <person name="Damon W."/>
            <person name="Desjardin D."/>
            <person name="Finy P."/>
            <person name="Geml J."/>
            <person name="Haridas S."/>
            <person name="Hughes K."/>
            <person name="Justo A."/>
            <person name="Karasinski D."/>
            <person name="Kautmanova I."/>
            <person name="Kiss B."/>
            <person name="Kocsube S."/>
            <person name="Kotiranta H."/>
            <person name="LaButti K.M."/>
            <person name="Lechner B.E."/>
            <person name="Liimatainen K."/>
            <person name="Lipzen A."/>
            <person name="Lukacs Z."/>
            <person name="Mihaltcheva S."/>
            <person name="Morgado L.N."/>
            <person name="Niskanen T."/>
            <person name="Noordeloos M.E."/>
            <person name="Ohm R.A."/>
            <person name="Ortiz-Santana B."/>
            <person name="Ovrebo C."/>
            <person name="Racz N."/>
            <person name="Riley R."/>
            <person name="Savchenko A."/>
            <person name="Shiryaev A."/>
            <person name="Soop K."/>
            <person name="Spirin V."/>
            <person name="Szebenyi C."/>
            <person name="Tomsovsky M."/>
            <person name="Tulloss R.E."/>
            <person name="Uehling J."/>
            <person name="Grigoriev I.V."/>
            <person name="Vagvolgyi C."/>
            <person name="Papp T."/>
            <person name="Martin F.M."/>
            <person name="Miettinen O."/>
            <person name="Hibbett D.S."/>
            <person name="Nagy L.G."/>
        </authorList>
    </citation>
    <scope>NUCLEOTIDE SEQUENCE [LARGE SCALE GENOMIC DNA]</scope>
    <source>
        <strain evidence="1 2">NL-1719</strain>
    </source>
</reference>
<name>A0ACD3AXD3_9AGAR</name>
<evidence type="ECO:0000313" key="2">
    <source>
        <dbReference type="Proteomes" id="UP000308600"/>
    </source>
</evidence>
<protein>
    <submittedName>
        <fullName evidence="1">Uncharacterized protein</fullName>
    </submittedName>
</protein>
<proteinExistence type="predicted"/>
<organism evidence="1 2">
    <name type="scientific">Pluteus cervinus</name>
    <dbReference type="NCBI Taxonomy" id="181527"/>
    <lineage>
        <taxon>Eukaryota</taxon>
        <taxon>Fungi</taxon>
        <taxon>Dikarya</taxon>
        <taxon>Basidiomycota</taxon>
        <taxon>Agaricomycotina</taxon>
        <taxon>Agaricomycetes</taxon>
        <taxon>Agaricomycetidae</taxon>
        <taxon>Agaricales</taxon>
        <taxon>Pluteineae</taxon>
        <taxon>Pluteaceae</taxon>
        <taxon>Pluteus</taxon>
    </lineage>
</organism>
<evidence type="ECO:0000313" key="1">
    <source>
        <dbReference type="EMBL" id="TFK70006.1"/>
    </source>
</evidence>
<accession>A0ACD3AXD3</accession>